<reference evidence="2 3" key="1">
    <citation type="submission" date="2023-04" db="EMBL/GenBank/DDBJ databases">
        <title>Ottowia paracancer sp. nov., isolated from human stomach.</title>
        <authorList>
            <person name="Song Y."/>
        </authorList>
    </citation>
    <scope>NUCLEOTIDE SEQUENCE [LARGE SCALE GENOMIC DNA]</scope>
    <source>
        <strain evidence="2 3">10c7w1</strain>
    </source>
</reference>
<feature type="transmembrane region" description="Helical" evidence="1">
    <location>
        <begin position="341"/>
        <end position="359"/>
    </location>
</feature>
<gene>
    <name evidence="2" type="ORF">QB898_08585</name>
</gene>
<dbReference type="Proteomes" id="UP001237156">
    <property type="component" value="Unassembled WGS sequence"/>
</dbReference>
<feature type="transmembrane region" description="Helical" evidence="1">
    <location>
        <begin position="460"/>
        <end position="481"/>
    </location>
</feature>
<protein>
    <recommendedName>
        <fullName evidence="4">WD40 repeat domain-containing protein</fullName>
    </recommendedName>
</protein>
<dbReference type="RefSeq" id="WP_279524604.1">
    <property type="nucleotide sequence ID" value="NZ_JARVII010000016.1"/>
</dbReference>
<dbReference type="InterPro" id="IPR015943">
    <property type="entry name" value="WD40/YVTN_repeat-like_dom_sf"/>
</dbReference>
<keyword evidence="1" id="KW-1133">Transmembrane helix</keyword>
<dbReference type="SUPFAM" id="SSF63829">
    <property type="entry name" value="Calcium-dependent phosphotriesterase"/>
    <property type="match status" value="1"/>
</dbReference>
<organism evidence="2 3">
    <name type="scientific">Ottowia cancrivicina</name>
    <dbReference type="NCBI Taxonomy" id="3040346"/>
    <lineage>
        <taxon>Bacteria</taxon>
        <taxon>Pseudomonadati</taxon>
        <taxon>Pseudomonadota</taxon>
        <taxon>Betaproteobacteria</taxon>
        <taxon>Burkholderiales</taxon>
        <taxon>Comamonadaceae</taxon>
        <taxon>Ottowia</taxon>
    </lineage>
</organism>
<sequence>MPSSAASSRRLQQVAVLLVALALAAIAVALYASQRFSAQRGPWALAVLPEQIVWLSVDEQLWRLNAHGKREASIDTRQSLGGAVGVLAAHPSGQLVAWVRQQTALHMLDARSGQARQRINPQWPADLRSHADEAIHLAFAPDGRFAIATGGGHAVVLFDAAGRMLARTPANTYVFTNALWWADGDWWTTDTNRMALVRLDGETMSEKSRIPLTQRQSAWLYLAEAAAPSHGAPRNGRQPLATIARMSNGMKYGRMSDVFADGSQADYAQPAAPHMLAAKLGEQLAPRAAAWLDEQLLVTDGVSRTVRVWDRYRRQQADWGDAATQAALAQISASHQRWHTLYLSSLGLAGLLLAAGLLLSRQAERLKAAARKLPPPLPAVSKGGAPLQRPMAVHPPPDARRSPQAWSLIAVSLLVPGAAQYQQGRRGAALFLFMLWLLLSLQLAWVLWMDWGARASVSRAFIWLSCWLWLMPGLVSAGNAWQVRQKQMSARGGRHS</sequence>
<name>A0AAW6RI17_9BURK</name>
<keyword evidence="3" id="KW-1185">Reference proteome</keyword>
<dbReference type="Gene3D" id="2.130.10.10">
    <property type="entry name" value="YVTN repeat-like/Quinoprotein amine dehydrogenase"/>
    <property type="match status" value="1"/>
</dbReference>
<feature type="transmembrane region" description="Helical" evidence="1">
    <location>
        <begin position="428"/>
        <end position="448"/>
    </location>
</feature>
<dbReference type="AlphaFoldDB" id="A0AAW6RI17"/>
<evidence type="ECO:0000313" key="3">
    <source>
        <dbReference type="Proteomes" id="UP001237156"/>
    </source>
</evidence>
<proteinExistence type="predicted"/>
<evidence type="ECO:0008006" key="4">
    <source>
        <dbReference type="Google" id="ProtNLM"/>
    </source>
</evidence>
<accession>A0AAW6RI17</accession>
<evidence type="ECO:0000313" key="2">
    <source>
        <dbReference type="EMBL" id="MDG9699764.1"/>
    </source>
</evidence>
<evidence type="ECO:0000256" key="1">
    <source>
        <dbReference type="SAM" id="Phobius"/>
    </source>
</evidence>
<keyword evidence="1" id="KW-0472">Membrane</keyword>
<keyword evidence="1" id="KW-0812">Transmembrane</keyword>
<dbReference type="EMBL" id="JARVII010000016">
    <property type="protein sequence ID" value="MDG9699764.1"/>
    <property type="molecule type" value="Genomic_DNA"/>
</dbReference>
<comment type="caution">
    <text evidence="2">The sequence shown here is derived from an EMBL/GenBank/DDBJ whole genome shotgun (WGS) entry which is preliminary data.</text>
</comment>